<evidence type="ECO:0000313" key="3">
    <source>
        <dbReference type="Proteomes" id="UP000319255"/>
    </source>
</evidence>
<dbReference type="Proteomes" id="UP000319255">
    <property type="component" value="Unassembled WGS sequence"/>
</dbReference>
<protein>
    <submittedName>
        <fullName evidence="2">Class I SAM-dependent methyltransferase</fullName>
    </submittedName>
</protein>
<dbReference type="PANTHER" id="PTHR43591:SF24">
    <property type="entry name" value="2-METHOXY-6-POLYPRENYL-1,4-BENZOQUINOL METHYLASE, MITOCHONDRIAL"/>
    <property type="match status" value="1"/>
</dbReference>
<keyword evidence="2" id="KW-0808">Transferase</keyword>
<dbReference type="Pfam" id="PF08241">
    <property type="entry name" value="Methyltransf_11"/>
    <property type="match status" value="1"/>
</dbReference>
<dbReference type="AlphaFoldDB" id="A0A501WQQ7"/>
<dbReference type="RefSeq" id="WP_140454281.1">
    <property type="nucleotide sequence ID" value="NZ_VFRP01000010.1"/>
</dbReference>
<keyword evidence="2" id="KW-0489">Methyltransferase</keyword>
<dbReference type="InterPro" id="IPR029063">
    <property type="entry name" value="SAM-dependent_MTases_sf"/>
</dbReference>
<sequence length="269" mass="29325">MQEGDKLFAGSIPALYDRFLVPLIFEAAAEDMAARVAEGDPAAVLEIAAGTGVVTRALAPRLGPECRYVVPDLNQPMLDHARSRQPEVPRLVWQAADALALPFEEASFDVVCCQFGVMFFPDRVAGFREARRVLRPGGRFILSTWDRLELSELPHCVTRAVDELYPDDPPRFLERTPHGYHDPERIRSDLAAAGFGSVAVDFLDAISAAPRAWDVATAFCQGTPMRNELEARGASLEAVTAHAARAVEREYGAGPVSGRIRALVVTAMP</sequence>
<dbReference type="InterPro" id="IPR013216">
    <property type="entry name" value="Methyltransf_11"/>
</dbReference>
<dbReference type="OrthoDB" id="9808140at2"/>
<evidence type="ECO:0000259" key="1">
    <source>
        <dbReference type="Pfam" id="PF08241"/>
    </source>
</evidence>
<dbReference type="Gene3D" id="3.40.50.150">
    <property type="entry name" value="Vaccinia Virus protein VP39"/>
    <property type="match status" value="1"/>
</dbReference>
<keyword evidence="3" id="KW-1185">Reference proteome</keyword>
<dbReference type="PANTHER" id="PTHR43591">
    <property type="entry name" value="METHYLTRANSFERASE"/>
    <property type="match status" value="1"/>
</dbReference>
<dbReference type="SUPFAM" id="SSF53335">
    <property type="entry name" value="S-adenosyl-L-methionine-dependent methyltransferases"/>
    <property type="match status" value="1"/>
</dbReference>
<proteinExistence type="predicted"/>
<comment type="caution">
    <text evidence="2">The sequence shown here is derived from an EMBL/GenBank/DDBJ whole genome shotgun (WGS) entry which is preliminary data.</text>
</comment>
<feature type="domain" description="Methyltransferase type 11" evidence="1">
    <location>
        <begin position="45"/>
        <end position="142"/>
    </location>
</feature>
<name>A0A501WQQ7_9RHOB</name>
<dbReference type="GO" id="GO:0008757">
    <property type="term" value="F:S-adenosylmethionine-dependent methyltransferase activity"/>
    <property type="evidence" value="ECO:0007669"/>
    <property type="project" value="InterPro"/>
</dbReference>
<gene>
    <name evidence="2" type="ORF">FJM51_11425</name>
</gene>
<evidence type="ECO:0000313" key="2">
    <source>
        <dbReference type="EMBL" id="TPE50404.1"/>
    </source>
</evidence>
<accession>A0A501WQQ7</accession>
<dbReference type="CDD" id="cd02440">
    <property type="entry name" value="AdoMet_MTases"/>
    <property type="match status" value="1"/>
</dbReference>
<dbReference type="GO" id="GO:0032259">
    <property type="term" value="P:methylation"/>
    <property type="evidence" value="ECO:0007669"/>
    <property type="project" value="UniProtKB-KW"/>
</dbReference>
<organism evidence="2 3">
    <name type="scientific">Amaricoccus solimangrovi</name>
    <dbReference type="NCBI Taxonomy" id="2589815"/>
    <lineage>
        <taxon>Bacteria</taxon>
        <taxon>Pseudomonadati</taxon>
        <taxon>Pseudomonadota</taxon>
        <taxon>Alphaproteobacteria</taxon>
        <taxon>Rhodobacterales</taxon>
        <taxon>Paracoccaceae</taxon>
        <taxon>Amaricoccus</taxon>
    </lineage>
</organism>
<reference evidence="2 3" key="1">
    <citation type="submission" date="2019-06" db="EMBL/GenBank/DDBJ databases">
        <title>A novel bacterium of genus Amaricoccus, isolated from marine sediment.</title>
        <authorList>
            <person name="Huang H."/>
            <person name="Mo K."/>
            <person name="Hu Y."/>
        </authorList>
    </citation>
    <scope>NUCLEOTIDE SEQUENCE [LARGE SCALE GENOMIC DNA]</scope>
    <source>
        <strain evidence="2 3">HB172011</strain>
    </source>
</reference>
<dbReference type="EMBL" id="VFRP01000010">
    <property type="protein sequence ID" value="TPE50404.1"/>
    <property type="molecule type" value="Genomic_DNA"/>
</dbReference>